<dbReference type="Proteomes" id="UP000663879">
    <property type="component" value="Unassembled WGS sequence"/>
</dbReference>
<evidence type="ECO:0000256" key="1">
    <source>
        <dbReference type="ARBA" id="ARBA00022723"/>
    </source>
</evidence>
<sequence length="186" mass="21671">MSENPIVIKFRDLVLQRGPAGIKEIGRYFRQIDDDKSHSLSFDEFFKGILDHNIGLTKTEASELFKIFDKNENDRIDYDELLIAVRPPLNRSRMVLIIKAFQKMDKTGDRRITIDDLKGTYSAKQNPRYLSGELTEDQVFRHFLESFEAHNHKDGIVTLDEFVQYYAGVSACIDSDIYFDFMMRNA</sequence>
<dbReference type="CDD" id="cd00051">
    <property type="entry name" value="EFh"/>
    <property type="match status" value="1"/>
</dbReference>
<dbReference type="InterPro" id="IPR051581">
    <property type="entry name" value="Ca-bind"/>
</dbReference>
<organism evidence="5 6">
    <name type="scientific">Brachionus calyciflorus</name>
    <dbReference type="NCBI Taxonomy" id="104777"/>
    <lineage>
        <taxon>Eukaryota</taxon>
        <taxon>Metazoa</taxon>
        <taxon>Spiralia</taxon>
        <taxon>Gnathifera</taxon>
        <taxon>Rotifera</taxon>
        <taxon>Eurotatoria</taxon>
        <taxon>Monogononta</taxon>
        <taxon>Pseudotrocha</taxon>
        <taxon>Ploima</taxon>
        <taxon>Brachionidae</taxon>
        <taxon>Brachionus</taxon>
    </lineage>
</organism>
<dbReference type="OrthoDB" id="444540at2759"/>
<accession>A0A814B331</accession>
<feature type="domain" description="EF-hand" evidence="4">
    <location>
        <begin position="92"/>
        <end position="127"/>
    </location>
</feature>
<gene>
    <name evidence="5" type="ORF">OXX778_LOCUS12465</name>
</gene>
<dbReference type="InterPro" id="IPR011992">
    <property type="entry name" value="EF-hand-dom_pair"/>
</dbReference>
<dbReference type="EMBL" id="CAJNOC010002262">
    <property type="protein sequence ID" value="CAF0922572.1"/>
    <property type="molecule type" value="Genomic_DNA"/>
</dbReference>
<feature type="domain" description="EF-hand" evidence="4">
    <location>
        <begin position="20"/>
        <end position="55"/>
    </location>
</feature>
<dbReference type="Gene3D" id="1.10.238.10">
    <property type="entry name" value="EF-hand"/>
    <property type="match status" value="2"/>
</dbReference>
<evidence type="ECO:0000313" key="6">
    <source>
        <dbReference type="Proteomes" id="UP000663879"/>
    </source>
</evidence>
<keyword evidence="3" id="KW-0106">Calcium</keyword>
<dbReference type="InterPro" id="IPR018247">
    <property type="entry name" value="EF_Hand_1_Ca_BS"/>
</dbReference>
<dbReference type="AlphaFoldDB" id="A0A814B331"/>
<comment type="caution">
    <text evidence="5">The sequence shown here is derived from an EMBL/GenBank/DDBJ whole genome shotgun (WGS) entry which is preliminary data.</text>
</comment>
<reference evidence="5" key="1">
    <citation type="submission" date="2021-02" db="EMBL/GenBank/DDBJ databases">
        <authorList>
            <person name="Nowell W R."/>
        </authorList>
    </citation>
    <scope>NUCLEOTIDE SEQUENCE</scope>
    <source>
        <strain evidence="5">Ploen Becks lab</strain>
    </source>
</reference>
<feature type="domain" description="EF-hand" evidence="4">
    <location>
        <begin position="56"/>
        <end position="91"/>
    </location>
</feature>
<name>A0A814B331_9BILA</name>
<proteinExistence type="predicted"/>
<feature type="non-terminal residue" evidence="5">
    <location>
        <position position="1"/>
    </location>
</feature>
<dbReference type="PANTHER" id="PTHR34524">
    <property type="entry name" value="CALCYPHOSIN"/>
    <property type="match status" value="1"/>
</dbReference>
<dbReference type="PROSITE" id="PS00018">
    <property type="entry name" value="EF_HAND_1"/>
    <property type="match status" value="2"/>
</dbReference>
<keyword evidence="2" id="KW-0677">Repeat</keyword>
<evidence type="ECO:0000256" key="2">
    <source>
        <dbReference type="ARBA" id="ARBA00022737"/>
    </source>
</evidence>
<dbReference type="PANTHER" id="PTHR34524:SF6">
    <property type="entry name" value="CALCYPHOSINE LIKE"/>
    <property type="match status" value="1"/>
</dbReference>
<dbReference type="SMART" id="SM00054">
    <property type="entry name" value="EFh"/>
    <property type="match status" value="3"/>
</dbReference>
<keyword evidence="1" id="KW-0479">Metal-binding</keyword>
<protein>
    <recommendedName>
        <fullName evidence="4">EF-hand domain-containing protein</fullName>
    </recommendedName>
</protein>
<evidence type="ECO:0000259" key="4">
    <source>
        <dbReference type="PROSITE" id="PS50222"/>
    </source>
</evidence>
<dbReference type="SUPFAM" id="SSF47473">
    <property type="entry name" value="EF-hand"/>
    <property type="match status" value="1"/>
</dbReference>
<evidence type="ECO:0000256" key="3">
    <source>
        <dbReference type="ARBA" id="ARBA00022837"/>
    </source>
</evidence>
<keyword evidence="6" id="KW-1185">Reference proteome</keyword>
<dbReference type="GO" id="GO:0005509">
    <property type="term" value="F:calcium ion binding"/>
    <property type="evidence" value="ECO:0007669"/>
    <property type="project" value="InterPro"/>
</dbReference>
<evidence type="ECO:0000313" key="5">
    <source>
        <dbReference type="EMBL" id="CAF0922572.1"/>
    </source>
</evidence>
<dbReference type="Pfam" id="PF13499">
    <property type="entry name" value="EF-hand_7"/>
    <property type="match status" value="1"/>
</dbReference>
<dbReference type="PROSITE" id="PS50222">
    <property type="entry name" value="EF_HAND_2"/>
    <property type="match status" value="3"/>
</dbReference>
<dbReference type="InterPro" id="IPR002048">
    <property type="entry name" value="EF_hand_dom"/>
</dbReference>